<accession>A0A2W7RV87</accession>
<protein>
    <recommendedName>
        <fullName evidence="3">Anti-bacteriophage protein A/HamA C-terminal domain-containing protein</fullName>
    </recommendedName>
</protein>
<evidence type="ECO:0000313" key="2">
    <source>
        <dbReference type="Proteomes" id="UP000249720"/>
    </source>
</evidence>
<sequence>MNVVYQDIDSTYRGYDGVSFEETETDALLSGKVKDILVDRPQRQEMLSILQTLQQDTGFQQSQTLLQDIQAWQNESVDVQTFRVGEALAEVVLQEHFRCRFYWNELRDARNPKGNKTGADLVGFIEIQNDVLFLFGEVKTSSETKSPPQVMTNPGGIEHQLKDLYQDPKKRRILISYIQNKIPLNGNEDFKKDFDKAIKTYYQQNAGKYLLYGVLIRDTAVNEKDIKPSYQRLKEEILEPIGLKLLAIYLPIAKEKWLNNMNGTGNESN</sequence>
<dbReference type="OrthoDB" id="1491003at2"/>
<dbReference type="Proteomes" id="UP000249720">
    <property type="component" value="Unassembled WGS sequence"/>
</dbReference>
<dbReference type="EMBL" id="QKZV01000004">
    <property type="protein sequence ID" value="PZX62736.1"/>
    <property type="molecule type" value="Genomic_DNA"/>
</dbReference>
<dbReference type="AlphaFoldDB" id="A0A2W7RV87"/>
<dbReference type="RefSeq" id="WP_111294721.1">
    <property type="nucleotide sequence ID" value="NZ_QKZV01000004.1"/>
</dbReference>
<evidence type="ECO:0000313" key="1">
    <source>
        <dbReference type="EMBL" id="PZX62736.1"/>
    </source>
</evidence>
<evidence type="ECO:0008006" key="3">
    <source>
        <dbReference type="Google" id="ProtNLM"/>
    </source>
</evidence>
<proteinExistence type="predicted"/>
<comment type="caution">
    <text evidence="1">The sequence shown here is derived from an EMBL/GenBank/DDBJ whole genome shotgun (WGS) entry which is preliminary data.</text>
</comment>
<organism evidence="1 2">
    <name type="scientific">Hydrotalea sandarakina</name>
    <dbReference type="NCBI Taxonomy" id="1004304"/>
    <lineage>
        <taxon>Bacteria</taxon>
        <taxon>Pseudomonadati</taxon>
        <taxon>Bacteroidota</taxon>
        <taxon>Chitinophagia</taxon>
        <taxon>Chitinophagales</taxon>
        <taxon>Chitinophagaceae</taxon>
        <taxon>Hydrotalea</taxon>
    </lineage>
</organism>
<name>A0A2W7RV87_9BACT</name>
<keyword evidence="2" id="KW-1185">Reference proteome</keyword>
<gene>
    <name evidence="1" type="ORF">LX80_01430</name>
</gene>
<reference evidence="1 2" key="1">
    <citation type="submission" date="2018-06" db="EMBL/GenBank/DDBJ databases">
        <title>Genomic Encyclopedia of Archaeal and Bacterial Type Strains, Phase II (KMG-II): from individual species to whole genera.</title>
        <authorList>
            <person name="Goeker M."/>
        </authorList>
    </citation>
    <scope>NUCLEOTIDE SEQUENCE [LARGE SCALE GENOMIC DNA]</scope>
    <source>
        <strain evidence="1 2">DSM 23241</strain>
    </source>
</reference>